<reference evidence="3" key="1">
    <citation type="journal article" date="2019" name="Int. J. Syst. Evol. Microbiol.">
        <title>The Global Catalogue of Microorganisms (GCM) 10K type strain sequencing project: providing services to taxonomists for standard genome sequencing and annotation.</title>
        <authorList>
            <consortium name="The Broad Institute Genomics Platform"/>
            <consortium name="The Broad Institute Genome Sequencing Center for Infectious Disease"/>
            <person name="Wu L."/>
            <person name="Ma J."/>
        </authorList>
    </citation>
    <scope>NUCLEOTIDE SEQUENCE [LARGE SCALE GENOMIC DNA]</scope>
    <source>
        <strain evidence="3">JCM 18409</strain>
    </source>
</reference>
<gene>
    <name evidence="2" type="ORF">GCM10023335_80620</name>
</gene>
<organism evidence="2 3">
    <name type="scientific">Streptomyces siamensis</name>
    <dbReference type="NCBI Taxonomy" id="1274986"/>
    <lineage>
        <taxon>Bacteria</taxon>
        <taxon>Bacillati</taxon>
        <taxon>Actinomycetota</taxon>
        <taxon>Actinomycetes</taxon>
        <taxon>Kitasatosporales</taxon>
        <taxon>Streptomycetaceae</taxon>
        <taxon>Streptomyces</taxon>
    </lineage>
</organism>
<name>A0ABP9JKR3_9ACTN</name>
<sequence>MRDLGLQGARRGKRSAPPSETMAMNEAWYIAVNGSDRLLVVNHPMTCNPYGFPGQLEPWHTELGVSGGFEVDS</sequence>
<dbReference type="EMBL" id="BAABKB010000044">
    <property type="protein sequence ID" value="GAA5035193.1"/>
    <property type="molecule type" value="Genomic_DNA"/>
</dbReference>
<evidence type="ECO:0000313" key="3">
    <source>
        <dbReference type="Proteomes" id="UP001501759"/>
    </source>
</evidence>
<protein>
    <submittedName>
        <fullName evidence="2">Uncharacterized protein</fullName>
    </submittedName>
</protein>
<feature type="region of interest" description="Disordered" evidence="1">
    <location>
        <begin position="1"/>
        <end position="20"/>
    </location>
</feature>
<dbReference type="Proteomes" id="UP001501759">
    <property type="component" value="Unassembled WGS sequence"/>
</dbReference>
<accession>A0ABP9JKR3</accession>
<proteinExistence type="predicted"/>
<evidence type="ECO:0000256" key="1">
    <source>
        <dbReference type="SAM" id="MobiDB-lite"/>
    </source>
</evidence>
<comment type="caution">
    <text evidence="2">The sequence shown here is derived from an EMBL/GenBank/DDBJ whole genome shotgun (WGS) entry which is preliminary data.</text>
</comment>
<keyword evidence="3" id="KW-1185">Reference proteome</keyword>
<evidence type="ECO:0000313" key="2">
    <source>
        <dbReference type="EMBL" id="GAA5035193.1"/>
    </source>
</evidence>